<evidence type="ECO:0000256" key="5">
    <source>
        <dbReference type="SAM" id="SignalP"/>
    </source>
</evidence>
<accession>A0A7Y6IXP9</accession>
<dbReference type="AlphaFoldDB" id="A0A7Y6IXP9"/>
<name>A0A7Y6IXP9_9ACTN</name>
<protein>
    <submittedName>
        <fullName evidence="7">Matrixin family metalloprotease</fullName>
    </submittedName>
</protein>
<dbReference type="EMBL" id="JABWGO010000015">
    <property type="protein sequence ID" value="NUW46349.1"/>
    <property type="molecule type" value="Genomic_DNA"/>
</dbReference>
<evidence type="ECO:0000259" key="6">
    <source>
        <dbReference type="Pfam" id="PF00413"/>
    </source>
</evidence>
<reference evidence="7 8" key="1">
    <citation type="submission" date="2020-06" db="EMBL/GenBank/DDBJ databases">
        <authorList>
            <person name="Chanama M."/>
        </authorList>
    </citation>
    <scope>NUCLEOTIDE SEQUENCE [LARGE SCALE GENOMIC DNA]</scope>
    <source>
        <strain evidence="7 8">TBRC6557</strain>
    </source>
</reference>
<dbReference type="GO" id="GO:0008270">
    <property type="term" value="F:zinc ion binding"/>
    <property type="evidence" value="ECO:0007669"/>
    <property type="project" value="InterPro"/>
</dbReference>
<evidence type="ECO:0000313" key="8">
    <source>
        <dbReference type="Proteomes" id="UP000546126"/>
    </source>
</evidence>
<evidence type="ECO:0000256" key="3">
    <source>
        <dbReference type="ARBA" id="ARBA00022801"/>
    </source>
</evidence>
<evidence type="ECO:0000256" key="4">
    <source>
        <dbReference type="ARBA" id="ARBA00022833"/>
    </source>
</evidence>
<keyword evidence="2" id="KW-0479">Metal-binding</keyword>
<dbReference type="RefSeq" id="WP_175605801.1">
    <property type="nucleotide sequence ID" value="NZ_JABWGO010000015.1"/>
</dbReference>
<organism evidence="7 8">
    <name type="scientific">Nonomuraea rhodomycinica</name>
    <dbReference type="NCBI Taxonomy" id="1712872"/>
    <lineage>
        <taxon>Bacteria</taxon>
        <taxon>Bacillati</taxon>
        <taxon>Actinomycetota</taxon>
        <taxon>Actinomycetes</taxon>
        <taxon>Streptosporangiales</taxon>
        <taxon>Streptosporangiaceae</taxon>
        <taxon>Nonomuraea</taxon>
    </lineage>
</organism>
<evidence type="ECO:0000313" key="7">
    <source>
        <dbReference type="EMBL" id="NUW46349.1"/>
    </source>
</evidence>
<dbReference type="GO" id="GO:0006508">
    <property type="term" value="P:proteolysis"/>
    <property type="evidence" value="ECO:0007669"/>
    <property type="project" value="UniProtKB-KW"/>
</dbReference>
<evidence type="ECO:0000256" key="1">
    <source>
        <dbReference type="ARBA" id="ARBA00022670"/>
    </source>
</evidence>
<keyword evidence="4" id="KW-0862">Zinc</keyword>
<dbReference type="Proteomes" id="UP000546126">
    <property type="component" value="Unassembled WGS sequence"/>
</dbReference>
<keyword evidence="3" id="KW-0378">Hydrolase</keyword>
<keyword evidence="5" id="KW-0732">Signal</keyword>
<proteinExistence type="predicted"/>
<feature type="chain" id="PRO_5039019268" evidence="5">
    <location>
        <begin position="22"/>
        <end position="197"/>
    </location>
</feature>
<keyword evidence="8" id="KW-1185">Reference proteome</keyword>
<dbReference type="InterPro" id="IPR001818">
    <property type="entry name" value="Pept_M10_metallopeptidase"/>
</dbReference>
<dbReference type="Gene3D" id="3.40.390.10">
    <property type="entry name" value="Collagenase (Catalytic Domain)"/>
    <property type="match status" value="1"/>
</dbReference>
<feature type="signal peptide" evidence="5">
    <location>
        <begin position="1"/>
        <end position="21"/>
    </location>
</feature>
<dbReference type="GO" id="GO:0031012">
    <property type="term" value="C:extracellular matrix"/>
    <property type="evidence" value="ECO:0007669"/>
    <property type="project" value="InterPro"/>
</dbReference>
<dbReference type="InterPro" id="IPR024079">
    <property type="entry name" value="MetalloPept_cat_dom_sf"/>
</dbReference>
<keyword evidence="1 7" id="KW-0645">Protease</keyword>
<dbReference type="Pfam" id="PF00413">
    <property type="entry name" value="Peptidase_M10"/>
    <property type="match status" value="1"/>
</dbReference>
<comment type="caution">
    <text evidence="7">The sequence shown here is derived from an EMBL/GenBank/DDBJ whole genome shotgun (WGS) entry which is preliminary data.</text>
</comment>
<feature type="domain" description="Peptidase M10 metallopeptidase" evidence="6">
    <location>
        <begin position="53"/>
        <end position="178"/>
    </location>
</feature>
<dbReference type="SUPFAM" id="SSF55486">
    <property type="entry name" value="Metalloproteases ('zincins'), catalytic domain"/>
    <property type="match status" value="1"/>
</dbReference>
<keyword evidence="7" id="KW-0482">Metalloprotease</keyword>
<sequence length="197" mass="21623">MFSRKLLPALVLAAAVTAATATPAGANGFGSGNGCCPFADNGKHWYNYASLETRTRTAVKAALLNLDAQTDMTVAADTTPDPSTDVESFDRYYVDHWDLDWDGSSTGYNLYAYSKCVKTIAPADSSQPWRCDQYEVRYDLRDIDWMTATQRQALACHEVGHTVGLDHSTESTSCLKTGAHKILKYSAHDVAHINGRY</sequence>
<gene>
    <name evidence="7" type="ORF">HT134_40490</name>
</gene>
<evidence type="ECO:0000256" key="2">
    <source>
        <dbReference type="ARBA" id="ARBA00022723"/>
    </source>
</evidence>
<dbReference type="GO" id="GO:0004222">
    <property type="term" value="F:metalloendopeptidase activity"/>
    <property type="evidence" value="ECO:0007669"/>
    <property type="project" value="InterPro"/>
</dbReference>